<accession>A0A6G1D8Q4</accession>
<dbReference type="Gene3D" id="1.25.40.10">
    <property type="entry name" value="Tetratricopeptide repeat domain"/>
    <property type="match status" value="4"/>
</dbReference>
<dbReference type="OrthoDB" id="185373at2759"/>
<gene>
    <name evidence="5" type="ORF">E2562_028599</name>
</gene>
<dbReference type="Proteomes" id="UP000479710">
    <property type="component" value="Unassembled WGS sequence"/>
</dbReference>
<keyword evidence="6" id="KW-1185">Reference proteome</keyword>
<evidence type="ECO:0000313" key="5">
    <source>
        <dbReference type="EMBL" id="KAF0908797.1"/>
    </source>
</evidence>
<feature type="repeat" description="PPR" evidence="3">
    <location>
        <begin position="111"/>
        <end position="141"/>
    </location>
</feature>
<feature type="repeat" description="PPR" evidence="3">
    <location>
        <begin position="344"/>
        <end position="378"/>
    </location>
</feature>
<dbReference type="Pfam" id="PF01535">
    <property type="entry name" value="PPR"/>
    <property type="match status" value="1"/>
</dbReference>
<comment type="caution">
    <text evidence="5">The sequence shown here is derived from an EMBL/GenBank/DDBJ whole genome shotgun (WGS) entry which is preliminary data.</text>
</comment>
<feature type="repeat" description="PPR" evidence="3">
    <location>
        <begin position="274"/>
        <end position="308"/>
    </location>
</feature>
<dbReference type="PANTHER" id="PTHR47934">
    <property type="entry name" value="PENTATRICOPEPTIDE REPEAT-CONTAINING PROTEIN PET309, MITOCHONDRIAL"/>
    <property type="match status" value="1"/>
</dbReference>
<evidence type="ECO:0000256" key="2">
    <source>
        <dbReference type="ARBA" id="ARBA00022946"/>
    </source>
</evidence>
<dbReference type="GO" id="GO:0006396">
    <property type="term" value="P:RNA processing"/>
    <property type="evidence" value="ECO:0007669"/>
    <property type="project" value="TreeGrafter"/>
</dbReference>
<feature type="region of interest" description="Disordered" evidence="4">
    <location>
        <begin position="1"/>
        <end position="48"/>
    </location>
</feature>
<dbReference type="GO" id="GO:0005739">
    <property type="term" value="C:mitochondrion"/>
    <property type="evidence" value="ECO:0007669"/>
    <property type="project" value="TreeGrafter"/>
</dbReference>
<dbReference type="Pfam" id="PF13041">
    <property type="entry name" value="PPR_2"/>
    <property type="match status" value="4"/>
</dbReference>
<dbReference type="PANTHER" id="PTHR47934:SF6">
    <property type="entry name" value="MITOCHONDRIAL GROUP I INTRON SPLICING FACTOR CCM1-RELATED"/>
    <property type="match status" value="1"/>
</dbReference>
<evidence type="ECO:0008006" key="7">
    <source>
        <dbReference type="Google" id="ProtNLM"/>
    </source>
</evidence>
<feature type="repeat" description="PPR" evidence="3">
    <location>
        <begin position="239"/>
        <end position="273"/>
    </location>
</feature>
<keyword evidence="1" id="KW-0677">Repeat</keyword>
<dbReference type="PROSITE" id="PS51375">
    <property type="entry name" value="PPR"/>
    <property type="match status" value="7"/>
</dbReference>
<dbReference type="GO" id="GO:0007005">
    <property type="term" value="P:mitochondrion organization"/>
    <property type="evidence" value="ECO:0007669"/>
    <property type="project" value="TreeGrafter"/>
</dbReference>
<dbReference type="EMBL" id="SPHZ02000007">
    <property type="protein sequence ID" value="KAF0908797.1"/>
    <property type="molecule type" value="Genomic_DNA"/>
</dbReference>
<sequence>MTSRDASPPSSSPPLGLPLSLPSPSSLSSARFISSSRSPCSLRTPTSPAFSCRCSSSSPPDLARILTCSSPSQSLPTSPFAIRAPRGPSSFAPFASRPLIDISSSKLPEKNTCSYNILLKAMCSAGRIKDARQLFDEMASPPDVVTYGIMLSDAVRVVEDMVMHGVVLDAMVFTTIMSGFCRKGDLAAARNWFDEMQKRGMAADGVTYTVLINGLCRAGELKEAERVLQEMEDKGLDVDAVTYTALIDGYCKVGKMMEAFLVHNKMVQKRVTPNVVTYTALSDGLCKQGDVHAANELLHEMCNKGLELNVFTYNSLINGLCKAGNLEQAMRTMIDMDEAGLKPDVYTYTTIIGALCQSRELGRAHSLLQEMVEGGKRLLEWMLEKNICPNTTTYNSLMKQCCIDKNMKSTTEIYKGMLSQEIDHPVAVEHDRHRSWVMVWRKQRNAGSLPTDSEGAIDELENTFFATVVVGELDTPRLVLHHLDPSSSSIVVARPRLHGGDDGDGHGPRADGAALAPLQLVVDEGVAPLVGGHDIVAVEATGRVSKKPSGSPVNKSPRRERGAVALQTPAASVPFKKGDEVRVRTPVGRLLPSTLRLVIWLGAVVVSTANDDGHLDVIYNGNFPRDDPFRTVRVATKDVKFPAVDNAAPRPPGNMATRRPTTGGKSVPLLKRLEKEMRANSDAL</sequence>
<evidence type="ECO:0000256" key="4">
    <source>
        <dbReference type="SAM" id="MobiDB-lite"/>
    </source>
</evidence>
<dbReference type="AlphaFoldDB" id="A0A6G1D8Q4"/>
<dbReference type="InterPro" id="IPR021470">
    <property type="entry name" value="DUF3123"/>
</dbReference>
<feature type="repeat" description="PPR" evidence="3">
    <location>
        <begin position="169"/>
        <end position="203"/>
    </location>
</feature>
<dbReference type="GO" id="GO:0003729">
    <property type="term" value="F:mRNA binding"/>
    <property type="evidence" value="ECO:0007669"/>
    <property type="project" value="TreeGrafter"/>
</dbReference>
<dbReference type="NCBIfam" id="TIGR00756">
    <property type="entry name" value="PPR"/>
    <property type="match status" value="7"/>
</dbReference>
<proteinExistence type="predicted"/>
<feature type="repeat" description="PPR" evidence="3">
    <location>
        <begin position="204"/>
        <end position="238"/>
    </location>
</feature>
<feature type="region of interest" description="Disordered" evidence="4">
    <location>
        <begin position="643"/>
        <end position="665"/>
    </location>
</feature>
<organism evidence="5 6">
    <name type="scientific">Oryza meyeriana var. granulata</name>
    <dbReference type="NCBI Taxonomy" id="110450"/>
    <lineage>
        <taxon>Eukaryota</taxon>
        <taxon>Viridiplantae</taxon>
        <taxon>Streptophyta</taxon>
        <taxon>Embryophyta</taxon>
        <taxon>Tracheophyta</taxon>
        <taxon>Spermatophyta</taxon>
        <taxon>Magnoliopsida</taxon>
        <taxon>Liliopsida</taxon>
        <taxon>Poales</taxon>
        <taxon>Poaceae</taxon>
        <taxon>BOP clade</taxon>
        <taxon>Oryzoideae</taxon>
        <taxon>Oryzeae</taxon>
        <taxon>Oryzinae</taxon>
        <taxon>Oryza</taxon>
        <taxon>Oryza meyeriana</taxon>
    </lineage>
</organism>
<feature type="repeat" description="PPR" evidence="3">
    <location>
        <begin position="309"/>
        <end position="343"/>
    </location>
</feature>
<feature type="compositionally biased region" description="Low complexity" evidence="4">
    <location>
        <begin position="17"/>
        <end position="48"/>
    </location>
</feature>
<evidence type="ECO:0000313" key="6">
    <source>
        <dbReference type="Proteomes" id="UP000479710"/>
    </source>
</evidence>
<name>A0A6G1D8Q4_9ORYZ</name>
<dbReference type="InterPro" id="IPR011990">
    <property type="entry name" value="TPR-like_helical_dom_sf"/>
</dbReference>
<protein>
    <recommendedName>
        <fullName evidence="7">Pentatricopeptide repeat-containing protein</fullName>
    </recommendedName>
</protein>
<keyword evidence="2" id="KW-0809">Transit peptide</keyword>
<dbReference type="Pfam" id="PF11321">
    <property type="entry name" value="DUF3123"/>
    <property type="match status" value="1"/>
</dbReference>
<feature type="region of interest" description="Disordered" evidence="4">
    <location>
        <begin position="543"/>
        <end position="565"/>
    </location>
</feature>
<dbReference type="InterPro" id="IPR002885">
    <property type="entry name" value="PPR_rpt"/>
</dbReference>
<dbReference type="FunFam" id="1.25.40.10:FF:000558">
    <property type="entry name" value="Pentatricopeptide repeat-containing protein At5g39710"/>
    <property type="match status" value="2"/>
</dbReference>
<evidence type="ECO:0000256" key="3">
    <source>
        <dbReference type="PROSITE-ProRule" id="PRU00708"/>
    </source>
</evidence>
<dbReference type="InterPro" id="IPR051114">
    <property type="entry name" value="Mito_RNA_Proc_CCM1"/>
</dbReference>
<evidence type="ECO:0000256" key="1">
    <source>
        <dbReference type="ARBA" id="ARBA00022737"/>
    </source>
</evidence>
<reference evidence="5 6" key="1">
    <citation type="submission" date="2019-11" db="EMBL/GenBank/DDBJ databases">
        <title>Whole genome sequence of Oryza granulata.</title>
        <authorList>
            <person name="Li W."/>
        </authorList>
    </citation>
    <scope>NUCLEOTIDE SEQUENCE [LARGE SCALE GENOMIC DNA]</scope>
    <source>
        <strain evidence="6">cv. Menghai</strain>
        <tissue evidence="5">Leaf</tissue>
    </source>
</reference>